<evidence type="ECO:0000313" key="1">
    <source>
        <dbReference type="EMBL" id="CRK86546.1"/>
    </source>
</evidence>
<accession>A0A1J1HG70</accession>
<evidence type="ECO:0000313" key="2">
    <source>
        <dbReference type="Proteomes" id="UP000183832"/>
    </source>
</evidence>
<gene>
    <name evidence="1" type="ORF">CLUMA_CG000148</name>
</gene>
<proteinExistence type="predicted"/>
<protein>
    <submittedName>
        <fullName evidence="1">CLUMA_CG000148, isoform A</fullName>
    </submittedName>
</protein>
<dbReference type="Proteomes" id="UP000183832">
    <property type="component" value="Unassembled WGS sequence"/>
</dbReference>
<name>A0A1J1HG70_9DIPT</name>
<dbReference type="AlphaFoldDB" id="A0A1J1HG70"/>
<keyword evidence="2" id="KW-1185">Reference proteome</keyword>
<organism evidence="1 2">
    <name type="scientific">Clunio marinus</name>
    <dbReference type="NCBI Taxonomy" id="568069"/>
    <lineage>
        <taxon>Eukaryota</taxon>
        <taxon>Metazoa</taxon>
        <taxon>Ecdysozoa</taxon>
        <taxon>Arthropoda</taxon>
        <taxon>Hexapoda</taxon>
        <taxon>Insecta</taxon>
        <taxon>Pterygota</taxon>
        <taxon>Neoptera</taxon>
        <taxon>Endopterygota</taxon>
        <taxon>Diptera</taxon>
        <taxon>Nematocera</taxon>
        <taxon>Chironomoidea</taxon>
        <taxon>Chironomidae</taxon>
        <taxon>Clunio</taxon>
    </lineage>
</organism>
<dbReference type="EMBL" id="CVRI01000001">
    <property type="protein sequence ID" value="CRK86546.1"/>
    <property type="molecule type" value="Genomic_DNA"/>
</dbReference>
<reference evidence="1 2" key="1">
    <citation type="submission" date="2015-04" db="EMBL/GenBank/DDBJ databases">
        <authorList>
            <person name="Syromyatnikov M.Y."/>
            <person name="Popov V.N."/>
        </authorList>
    </citation>
    <scope>NUCLEOTIDE SEQUENCE [LARGE SCALE GENOMIC DNA]</scope>
</reference>
<sequence>MVVMDLEMATIMDSNIMAVKAILKVMNLKETIIIGDLLNIIMVECMK</sequence>